<dbReference type="Proteomes" id="UP000758155">
    <property type="component" value="Unassembled WGS sequence"/>
</dbReference>
<feature type="region of interest" description="Disordered" evidence="1">
    <location>
        <begin position="69"/>
        <end position="97"/>
    </location>
</feature>
<dbReference type="Pfam" id="PF24320">
    <property type="entry name" value="DUF7492"/>
    <property type="match status" value="1"/>
</dbReference>
<feature type="compositionally biased region" description="Polar residues" evidence="1">
    <location>
        <begin position="380"/>
        <end position="399"/>
    </location>
</feature>
<keyword evidence="5" id="KW-1185">Reference proteome</keyword>
<evidence type="ECO:0000259" key="3">
    <source>
        <dbReference type="Pfam" id="PF24320"/>
    </source>
</evidence>
<dbReference type="EMBL" id="SWKV01000279">
    <property type="protein sequence ID" value="KAF3029146.1"/>
    <property type="molecule type" value="Genomic_DNA"/>
</dbReference>
<organism evidence="4 5">
    <name type="scientific">Didymella heteroderae</name>
    <dbReference type="NCBI Taxonomy" id="1769908"/>
    <lineage>
        <taxon>Eukaryota</taxon>
        <taxon>Fungi</taxon>
        <taxon>Dikarya</taxon>
        <taxon>Ascomycota</taxon>
        <taxon>Pezizomycotina</taxon>
        <taxon>Dothideomycetes</taxon>
        <taxon>Pleosporomycetidae</taxon>
        <taxon>Pleosporales</taxon>
        <taxon>Pleosporineae</taxon>
        <taxon>Didymellaceae</taxon>
        <taxon>Didymella</taxon>
    </lineage>
</organism>
<dbReference type="AlphaFoldDB" id="A0A9P5BTU2"/>
<feature type="chain" id="PRO_5040375242" description="DUF7492 domain-containing protein" evidence="2">
    <location>
        <begin position="21"/>
        <end position="734"/>
    </location>
</feature>
<proteinExistence type="predicted"/>
<keyword evidence="2" id="KW-0732">Signal</keyword>
<evidence type="ECO:0000256" key="2">
    <source>
        <dbReference type="SAM" id="SignalP"/>
    </source>
</evidence>
<dbReference type="InterPro" id="IPR055915">
    <property type="entry name" value="DUF7492"/>
</dbReference>
<evidence type="ECO:0000256" key="1">
    <source>
        <dbReference type="SAM" id="MobiDB-lite"/>
    </source>
</evidence>
<reference evidence="4" key="1">
    <citation type="submission" date="2019-04" db="EMBL/GenBank/DDBJ databases">
        <title>Sequencing of skin fungus with MAO and IRED activity.</title>
        <authorList>
            <person name="Marsaioli A.J."/>
            <person name="Bonatto J.M.C."/>
            <person name="Reis Junior O."/>
        </authorList>
    </citation>
    <scope>NUCLEOTIDE SEQUENCE</scope>
    <source>
        <strain evidence="4">28M1</strain>
    </source>
</reference>
<evidence type="ECO:0000313" key="5">
    <source>
        <dbReference type="Proteomes" id="UP000758155"/>
    </source>
</evidence>
<name>A0A9P5BTU2_9PLEO</name>
<protein>
    <recommendedName>
        <fullName evidence="3">DUF7492 domain-containing protein</fullName>
    </recommendedName>
</protein>
<evidence type="ECO:0000313" key="4">
    <source>
        <dbReference type="EMBL" id="KAF3029146.1"/>
    </source>
</evidence>
<comment type="caution">
    <text evidence="4">The sequence shown here is derived from an EMBL/GenBank/DDBJ whole genome shotgun (WGS) entry which is preliminary data.</text>
</comment>
<gene>
    <name evidence="4" type="ORF">E8E12_000530</name>
</gene>
<dbReference type="OrthoDB" id="1001765at2759"/>
<accession>A0A9P5BTU2</accession>
<feature type="domain" description="DUF7492" evidence="3">
    <location>
        <begin position="18"/>
        <end position="262"/>
    </location>
</feature>
<feature type="region of interest" description="Disordered" evidence="1">
    <location>
        <begin position="377"/>
        <end position="426"/>
    </location>
</feature>
<feature type="signal peptide" evidence="2">
    <location>
        <begin position="1"/>
        <end position="20"/>
    </location>
</feature>
<sequence length="734" mass="77670">MPSVSMRTLVVSVLCSIASAHSWIEQLTNVGPGGTYFAEYGYPRAFVDKGVAGFNQNANEWQLPAPGQRLLESSDPLCHPDQRDPHQSPNFPRLKSVPGGTIAMRYAEGGHVTMDGGGVGLYGKPKQGGTAFVFGTSQSNPEQAMNSALEWTRDGTGGDRRGRLLASQNFDDGRCYENNNTPLASLRRSQISASLSGQPGSEKELLCETDVQLPPDLEVGKHYTLYWVWQWPTAPGKDPNDLEGKDEYYTSCIDVDIVRDIPVVQPVRTLAQQGAVTSAVPDFARRTALTTDPLALHASQSTHSAVLNTPSSTVIAGSDPAVISGPASGSLDSKTANDITPVFTSTLSEASRDATESGRSFLSGSFLTQSTIGEDRAVSESASLVPTSSSRSPAVTSTDGDLLPTVSPTGSAGEPRPKSTGNRSFSWTSAALPATSGLPDDLFNSRDQSLRVSLRGIDALGLAQFLKHLGAHMFNASMWEALSGHPSRDSAMAFKTVVANIFTQEQTQQTALKALSLRAGVSSLPACQYNLPNDHTERAKAMSVLKTVESGVLMWLAESLRPEDTPVAIMLSSMSSVAARQNARLRSFAVPNASTAAFDTPLPDVWAYNVALTFVVPGTCAVEQRLPLLPTLSVATSVATTALPGDEVIFTWDAAARAAAARSGRPLFIGWLNQVSAPMYSVVTLLGDGCGTTKVPPKLSGTAFAVLTAQPGLASVQDLMETTLAGPVVVNLVQ</sequence>